<evidence type="ECO:0000256" key="1">
    <source>
        <dbReference type="SAM" id="Phobius"/>
    </source>
</evidence>
<dbReference type="GO" id="GO:0008237">
    <property type="term" value="F:metallopeptidase activity"/>
    <property type="evidence" value="ECO:0007669"/>
    <property type="project" value="UniProtKB-KW"/>
</dbReference>
<accession>A0A7C5KC61</accession>
<dbReference type="PANTHER" id="PTHR36435:SF1">
    <property type="entry name" value="CAAX AMINO TERMINAL PROTEASE FAMILY PROTEIN"/>
    <property type="match status" value="1"/>
</dbReference>
<keyword evidence="1" id="KW-0812">Transmembrane</keyword>
<sequence>MKDRFLLFSTIGELFLLFISFFILKYFQQMPDFNIDLTGICTSILIGVLVFLLGFYISKIFLFAEKINQALYINIFKDVNIIEMFYISVLSAFCEEMFFRGLMQAFLGIYLASIFFGILHTPEINIKGLFYAAYICGIGFVLGMLYIQQGTILAPIIAHFLINFLGGISLMFYNKFPESKT</sequence>
<dbReference type="EMBL" id="DRUY01000031">
    <property type="protein sequence ID" value="HHI65058.1"/>
    <property type="molecule type" value="Genomic_DNA"/>
</dbReference>
<dbReference type="InterPro" id="IPR003675">
    <property type="entry name" value="Rce1/LyrA-like_dom"/>
</dbReference>
<feature type="transmembrane region" description="Helical" evidence="1">
    <location>
        <begin position="128"/>
        <end position="147"/>
    </location>
</feature>
<dbReference type="AlphaFoldDB" id="A0A7C5KC61"/>
<evidence type="ECO:0000313" key="3">
    <source>
        <dbReference type="EMBL" id="HHI65058.1"/>
    </source>
</evidence>
<dbReference type="InterPro" id="IPR052710">
    <property type="entry name" value="CAAX_protease"/>
</dbReference>
<evidence type="ECO:0000259" key="2">
    <source>
        <dbReference type="Pfam" id="PF02517"/>
    </source>
</evidence>
<gene>
    <name evidence="3" type="ORF">ENL70_00735</name>
</gene>
<protein>
    <submittedName>
        <fullName evidence="3">CPBP family intramembrane metalloprotease</fullName>
    </submittedName>
</protein>
<feature type="transmembrane region" description="Helical" evidence="1">
    <location>
        <begin position="70"/>
        <end position="89"/>
    </location>
</feature>
<dbReference type="GO" id="GO:0080120">
    <property type="term" value="P:CAAX-box protein maturation"/>
    <property type="evidence" value="ECO:0007669"/>
    <property type="project" value="UniProtKB-ARBA"/>
</dbReference>
<keyword evidence="3" id="KW-0645">Protease</keyword>
<keyword evidence="3" id="KW-0482">Metalloprotease</keyword>
<name>A0A7C5KC61_9BACT</name>
<dbReference type="PANTHER" id="PTHR36435">
    <property type="entry name" value="SLR1288 PROTEIN"/>
    <property type="match status" value="1"/>
</dbReference>
<feature type="transmembrane region" description="Helical" evidence="1">
    <location>
        <begin position="5"/>
        <end position="27"/>
    </location>
</feature>
<organism evidence="3">
    <name type="scientific">Thermodesulfobium narugense</name>
    <dbReference type="NCBI Taxonomy" id="184064"/>
    <lineage>
        <taxon>Bacteria</taxon>
        <taxon>Pseudomonadati</taxon>
        <taxon>Thermodesulfobiota</taxon>
        <taxon>Thermodesulfobiia</taxon>
        <taxon>Thermodesulfobiales</taxon>
        <taxon>Thermodesulfobiaceae</taxon>
        <taxon>Thermodesulfobium</taxon>
    </lineage>
</organism>
<keyword evidence="3" id="KW-0378">Hydrolase</keyword>
<keyword evidence="1" id="KW-1133">Transmembrane helix</keyword>
<feature type="transmembrane region" description="Helical" evidence="1">
    <location>
        <begin position="101"/>
        <end position="121"/>
    </location>
</feature>
<comment type="caution">
    <text evidence="3">The sequence shown here is derived from an EMBL/GenBank/DDBJ whole genome shotgun (WGS) entry which is preliminary data.</text>
</comment>
<dbReference type="GO" id="GO:0004175">
    <property type="term" value="F:endopeptidase activity"/>
    <property type="evidence" value="ECO:0007669"/>
    <property type="project" value="UniProtKB-ARBA"/>
</dbReference>
<feature type="transmembrane region" description="Helical" evidence="1">
    <location>
        <begin position="153"/>
        <end position="173"/>
    </location>
</feature>
<feature type="transmembrane region" description="Helical" evidence="1">
    <location>
        <begin position="33"/>
        <end position="58"/>
    </location>
</feature>
<dbReference type="Pfam" id="PF02517">
    <property type="entry name" value="Rce1-like"/>
    <property type="match status" value="1"/>
</dbReference>
<proteinExistence type="predicted"/>
<feature type="domain" description="CAAX prenyl protease 2/Lysostaphin resistance protein A-like" evidence="2">
    <location>
        <begin position="81"/>
        <end position="165"/>
    </location>
</feature>
<keyword evidence="1" id="KW-0472">Membrane</keyword>
<reference evidence="3" key="1">
    <citation type="journal article" date="2020" name="mSystems">
        <title>Genome- and Community-Level Interaction Insights into Carbon Utilization and Element Cycling Functions of Hydrothermarchaeota in Hydrothermal Sediment.</title>
        <authorList>
            <person name="Zhou Z."/>
            <person name="Liu Y."/>
            <person name="Xu W."/>
            <person name="Pan J."/>
            <person name="Luo Z.H."/>
            <person name="Li M."/>
        </authorList>
    </citation>
    <scope>NUCLEOTIDE SEQUENCE [LARGE SCALE GENOMIC DNA]</scope>
    <source>
        <strain evidence="3">SpSt-1019</strain>
    </source>
</reference>
<dbReference type="GO" id="GO:0006508">
    <property type="term" value="P:proteolysis"/>
    <property type="evidence" value="ECO:0007669"/>
    <property type="project" value="UniProtKB-KW"/>
</dbReference>